<reference evidence="1" key="1">
    <citation type="submission" date="2018-02" db="EMBL/GenBank/DDBJ databases">
        <title>Rhizophora mucronata_Transcriptome.</title>
        <authorList>
            <person name="Meera S.P."/>
            <person name="Sreeshan A."/>
            <person name="Augustine A."/>
        </authorList>
    </citation>
    <scope>NUCLEOTIDE SEQUENCE</scope>
    <source>
        <tissue evidence="1">Leaf</tissue>
    </source>
</reference>
<proteinExistence type="predicted"/>
<sequence>MWHLWRKSNWSKPIQVVLQNHRLRPLKCHNSNQKFFMYKNQKQFLQKIWKIQQCPKKLINQKK</sequence>
<accession>A0A2P2KFU6</accession>
<name>A0A2P2KFU6_RHIMU</name>
<dbReference type="EMBL" id="GGEC01024110">
    <property type="protein sequence ID" value="MBX04594.1"/>
    <property type="molecule type" value="Transcribed_RNA"/>
</dbReference>
<dbReference type="AlphaFoldDB" id="A0A2P2KFU6"/>
<protein>
    <submittedName>
        <fullName evidence="1">Neurofilament medium polypeptide-like</fullName>
    </submittedName>
</protein>
<organism evidence="1">
    <name type="scientific">Rhizophora mucronata</name>
    <name type="common">Asiatic mangrove</name>
    <dbReference type="NCBI Taxonomy" id="61149"/>
    <lineage>
        <taxon>Eukaryota</taxon>
        <taxon>Viridiplantae</taxon>
        <taxon>Streptophyta</taxon>
        <taxon>Embryophyta</taxon>
        <taxon>Tracheophyta</taxon>
        <taxon>Spermatophyta</taxon>
        <taxon>Magnoliopsida</taxon>
        <taxon>eudicotyledons</taxon>
        <taxon>Gunneridae</taxon>
        <taxon>Pentapetalae</taxon>
        <taxon>rosids</taxon>
        <taxon>fabids</taxon>
        <taxon>Malpighiales</taxon>
        <taxon>Rhizophoraceae</taxon>
        <taxon>Rhizophora</taxon>
    </lineage>
</organism>
<evidence type="ECO:0000313" key="1">
    <source>
        <dbReference type="EMBL" id="MBX04594.1"/>
    </source>
</evidence>